<dbReference type="InterPro" id="IPR011011">
    <property type="entry name" value="Znf_FYVE_PHD"/>
</dbReference>
<evidence type="ECO:0000256" key="3">
    <source>
        <dbReference type="ARBA" id="ARBA00022833"/>
    </source>
</evidence>
<dbReference type="InterPro" id="IPR019787">
    <property type="entry name" value="Znf_PHD-finger"/>
</dbReference>
<proteinExistence type="predicted"/>
<dbReference type="AlphaFoldDB" id="A0A9P6MB10"/>
<organism evidence="7 8">
    <name type="scientific">Modicella reniformis</name>
    <dbReference type="NCBI Taxonomy" id="1440133"/>
    <lineage>
        <taxon>Eukaryota</taxon>
        <taxon>Fungi</taxon>
        <taxon>Fungi incertae sedis</taxon>
        <taxon>Mucoromycota</taxon>
        <taxon>Mortierellomycotina</taxon>
        <taxon>Mortierellomycetes</taxon>
        <taxon>Mortierellales</taxon>
        <taxon>Mortierellaceae</taxon>
        <taxon>Modicella</taxon>
    </lineage>
</organism>
<dbReference type="Proteomes" id="UP000749646">
    <property type="component" value="Unassembled WGS sequence"/>
</dbReference>
<reference evidence="7" key="1">
    <citation type="journal article" date="2020" name="Fungal Divers.">
        <title>Resolving the Mortierellaceae phylogeny through synthesis of multi-gene phylogenetics and phylogenomics.</title>
        <authorList>
            <person name="Vandepol N."/>
            <person name="Liber J."/>
            <person name="Desiro A."/>
            <person name="Na H."/>
            <person name="Kennedy M."/>
            <person name="Barry K."/>
            <person name="Grigoriev I.V."/>
            <person name="Miller A.N."/>
            <person name="O'Donnell K."/>
            <person name="Stajich J.E."/>
            <person name="Bonito G."/>
        </authorList>
    </citation>
    <scope>NUCLEOTIDE SEQUENCE</scope>
    <source>
        <strain evidence="7">MES-2147</strain>
    </source>
</reference>
<dbReference type="SMART" id="SM00249">
    <property type="entry name" value="PHD"/>
    <property type="match status" value="1"/>
</dbReference>
<keyword evidence="8" id="KW-1185">Reference proteome</keyword>
<evidence type="ECO:0000256" key="4">
    <source>
        <dbReference type="PROSITE-ProRule" id="PRU00146"/>
    </source>
</evidence>
<evidence type="ECO:0000256" key="2">
    <source>
        <dbReference type="ARBA" id="ARBA00022771"/>
    </source>
</evidence>
<comment type="caution">
    <text evidence="7">The sequence shown here is derived from an EMBL/GenBank/DDBJ whole genome shotgun (WGS) entry which is preliminary data.</text>
</comment>
<dbReference type="GO" id="GO:0008270">
    <property type="term" value="F:zinc ion binding"/>
    <property type="evidence" value="ECO:0007669"/>
    <property type="project" value="UniProtKB-KW"/>
</dbReference>
<dbReference type="InterPro" id="IPR013083">
    <property type="entry name" value="Znf_RING/FYVE/PHD"/>
</dbReference>
<feature type="region of interest" description="Disordered" evidence="5">
    <location>
        <begin position="110"/>
        <end position="133"/>
    </location>
</feature>
<dbReference type="EMBL" id="JAAAHW010003257">
    <property type="protein sequence ID" value="KAF9986034.1"/>
    <property type="molecule type" value="Genomic_DNA"/>
</dbReference>
<feature type="compositionally biased region" description="Low complexity" evidence="5">
    <location>
        <begin position="110"/>
        <end position="124"/>
    </location>
</feature>
<gene>
    <name evidence="7" type="ORF">BGZ65_008984</name>
</gene>
<keyword evidence="2 4" id="KW-0863">Zinc-finger</keyword>
<feature type="compositionally biased region" description="Acidic residues" evidence="5">
    <location>
        <begin position="266"/>
        <end position="275"/>
    </location>
</feature>
<feature type="region of interest" description="Disordered" evidence="5">
    <location>
        <begin position="256"/>
        <end position="281"/>
    </location>
</feature>
<evidence type="ECO:0000256" key="1">
    <source>
        <dbReference type="ARBA" id="ARBA00022723"/>
    </source>
</evidence>
<protein>
    <recommendedName>
        <fullName evidence="6">PHD-type domain-containing protein</fullName>
    </recommendedName>
</protein>
<evidence type="ECO:0000256" key="5">
    <source>
        <dbReference type="SAM" id="MobiDB-lite"/>
    </source>
</evidence>
<accession>A0A9P6MB10</accession>
<evidence type="ECO:0000259" key="6">
    <source>
        <dbReference type="PROSITE" id="PS50016"/>
    </source>
</evidence>
<evidence type="ECO:0000313" key="7">
    <source>
        <dbReference type="EMBL" id="KAF9986034.1"/>
    </source>
</evidence>
<keyword evidence="1" id="KW-0479">Metal-binding</keyword>
<dbReference type="PROSITE" id="PS50016">
    <property type="entry name" value="ZF_PHD_2"/>
    <property type="match status" value="1"/>
</dbReference>
<evidence type="ECO:0000313" key="8">
    <source>
        <dbReference type="Proteomes" id="UP000749646"/>
    </source>
</evidence>
<dbReference type="OrthoDB" id="5863171at2759"/>
<dbReference type="InterPro" id="IPR001965">
    <property type="entry name" value="Znf_PHD"/>
</dbReference>
<sequence>MSKTHIAYHNHHFAAAAATIVSPLPSPVMPINDTFNPWANIVTSASSAPTLSAPTGVLAKDLTTPSVVYSNSIQPTISYDNSSQSKDVINDVFLSSTMLLDDVEFYMNESSSSNFDSDSDSGFSTPSHHDEEQGCFSAPMTPMSPFMEQDAEDQLYVAEEACEVAHSLEQQEHFEDSKPVSDDVTDMVVDMKRPMFIPVSICDPRDIAAMTSLPTPPVCNIRKHSYDFLGNPDNSDAFMLDGISITKRRRMISIDAPASPPASNAGDDEVAELSDADSTTGSFMARTRSRFQMRHVRHLTPTSPSLPEIVCFAPPTHEEYDYHPELDHSDDEEEEEDDHKVDITTDVASAAIPSDLFVVEADQEMGHNAYLSEDNYSSSDDEADFEYHTENQMQIDAMSSSDESDFDLSDVEDLQPVRRRGTWHGPSLEEVERAAGRKLRVKVPEVAKVVAEVQTPQVHRQQLIQSKVECPAVSSPSAVAASKVASESKQGKSPTLFQILTKANIDWCRYCGTTEGVNWRPGPWGKRTLCNKHGCDFKGYGFACKLPRLDLTSYAHESVDQRIRPVLQHFCHGCQSQESTAGNVMVRCEGCPKAFHQKCHGESSISDEIALSDKPWFCDEACKENVKKRRVCVELPKKRLPLMSTPKPATSATSGLLAAAGSAAEVVRSRGLRVSISGETAPSARS</sequence>
<name>A0A9P6MB10_9FUNG</name>
<dbReference type="Gene3D" id="3.30.40.10">
    <property type="entry name" value="Zinc/RING finger domain, C3HC4 (zinc finger)"/>
    <property type="match status" value="1"/>
</dbReference>
<feature type="non-terminal residue" evidence="7">
    <location>
        <position position="686"/>
    </location>
</feature>
<dbReference type="SUPFAM" id="SSF57903">
    <property type="entry name" value="FYVE/PHD zinc finger"/>
    <property type="match status" value="1"/>
</dbReference>
<feature type="domain" description="PHD-type" evidence="6">
    <location>
        <begin position="568"/>
        <end position="624"/>
    </location>
</feature>
<keyword evidence="3" id="KW-0862">Zinc</keyword>
<dbReference type="Pfam" id="PF00628">
    <property type="entry name" value="PHD"/>
    <property type="match status" value="1"/>
</dbReference>